<evidence type="ECO:0000256" key="4">
    <source>
        <dbReference type="ARBA" id="ARBA00022679"/>
    </source>
</evidence>
<dbReference type="FunFam" id="3.30.420.40:FF:000805">
    <property type="entry name" value="Hexokinase-2"/>
    <property type="match status" value="1"/>
</dbReference>
<dbReference type="GO" id="GO:0005739">
    <property type="term" value="C:mitochondrion"/>
    <property type="evidence" value="ECO:0007669"/>
    <property type="project" value="TreeGrafter"/>
</dbReference>
<dbReference type="GO" id="GO:0004340">
    <property type="term" value="F:glucokinase activity"/>
    <property type="evidence" value="ECO:0007669"/>
    <property type="project" value="TreeGrafter"/>
</dbReference>
<dbReference type="InterPro" id="IPR019807">
    <property type="entry name" value="Hexokinase_BS"/>
</dbReference>
<dbReference type="Gene3D" id="3.40.367.20">
    <property type="match status" value="3"/>
</dbReference>
<dbReference type="GO" id="GO:0006006">
    <property type="term" value="P:glucose metabolic process"/>
    <property type="evidence" value="ECO:0007669"/>
    <property type="project" value="TreeGrafter"/>
</dbReference>
<dbReference type="UniPathway" id="UPA00242"/>
<evidence type="ECO:0000256" key="9">
    <source>
        <dbReference type="ARBA" id="ARBA00044613"/>
    </source>
</evidence>
<proteinExistence type="inferred from homology"/>
<keyword evidence="5 12" id="KW-0547">Nucleotide-binding</keyword>
<dbReference type="PRINTS" id="PR00475">
    <property type="entry name" value="HEXOKINASE"/>
</dbReference>
<dbReference type="GO" id="GO:0006096">
    <property type="term" value="P:glycolytic process"/>
    <property type="evidence" value="ECO:0007669"/>
    <property type="project" value="UniProtKB-UniPathway"/>
</dbReference>
<dbReference type="FunFam" id="3.40.367.20:FF:000020">
    <property type="entry name" value="Hexokinase-1"/>
    <property type="match status" value="1"/>
</dbReference>
<keyword evidence="6 12" id="KW-0418">Kinase</keyword>
<comment type="catalytic activity">
    <reaction evidence="9">
        <text>a D-hexose + ATP = a D-hexose 6-phosphate + ADP + H(+)</text>
        <dbReference type="Rhea" id="RHEA:22740"/>
        <dbReference type="ChEBI" id="CHEBI:4194"/>
        <dbReference type="ChEBI" id="CHEBI:15378"/>
        <dbReference type="ChEBI" id="CHEBI:30616"/>
        <dbReference type="ChEBI" id="CHEBI:229467"/>
        <dbReference type="ChEBI" id="CHEBI:456216"/>
        <dbReference type="EC" id="2.7.1.1"/>
    </reaction>
    <physiologicalReaction direction="left-to-right" evidence="9">
        <dbReference type="Rhea" id="RHEA:22741"/>
    </physiologicalReaction>
</comment>
<dbReference type="PROSITE" id="PS00378">
    <property type="entry name" value="HEXOKINASE_1"/>
    <property type="match status" value="1"/>
</dbReference>
<dbReference type="PANTHER" id="PTHR19443">
    <property type="entry name" value="HEXOKINASE"/>
    <property type="match status" value="1"/>
</dbReference>
<dbReference type="AlphaFoldDB" id="A0A7R8VMJ1"/>
<evidence type="ECO:0000256" key="7">
    <source>
        <dbReference type="ARBA" id="ARBA00022840"/>
    </source>
</evidence>
<dbReference type="EC" id="2.7.1.-" evidence="12"/>
<evidence type="ECO:0000259" key="13">
    <source>
        <dbReference type="Pfam" id="PF00349"/>
    </source>
</evidence>
<dbReference type="Pfam" id="PF03727">
    <property type="entry name" value="Hexokinase_2"/>
    <property type="match status" value="1"/>
</dbReference>
<evidence type="ECO:0000256" key="10">
    <source>
        <dbReference type="ARBA" id="ARBA00047905"/>
    </source>
</evidence>
<dbReference type="InterPro" id="IPR022672">
    <property type="entry name" value="Hexokinase_N"/>
</dbReference>
<dbReference type="InterPro" id="IPR043129">
    <property type="entry name" value="ATPase_NBD"/>
</dbReference>
<organism evidence="15">
    <name type="scientific">Timema douglasi</name>
    <name type="common">Walking stick</name>
    <dbReference type="NCBI Taxonomy" id="61478"/>
    <lineage>
        <taxon>Eukaryota</taxon>
        <taxon>Metazoa</taxon>
        <taxon>Ecdysozoa</taxon>
        <taxon>Arthropoda</taxon>
        <taxon>Hexapoda</taxon>
        <taxon>Insecta</taxon>
        <taxon>Pterygota</taxon>
        <taxon>Neoptera</taxon>
        <taxon>Polyneoptera</taxon>
        <taxon>Phasmatodea</taxon>
        <taxon>Timematodea</taxon>
        <taxon>Timematoidea</taxon>
        <taxon>Timematidae</taxon>
        <taxon>Timema</taxon>
    </lineage>
</organism>
<keyword evidence="8 12" id="KW-0324">Glycolysis</keyword>
<evidence type="ECO:0000256" key="6">
    <source>
        <dbReference type="ARBA" id="ARBA00022777"/>
    </source>
</evidence>
<dbReference type="Gene3D" id="3.30.420.40">
    <property type="match status" value="2"/>
</dbReference>
<evidence type="ECO:0000256" key="11">
    <source>
        <dbReference type="ARBA" id="ARBA00048160"/>
    </source>
</evidence>
<sequence>MSARSIPRRDVTPVEWLQAIGSRLPRQPIGSRFLVGSSLRRSPPPSHRHKPSRSLSLHLGVLASFVLQASFLEGRGLRRAVHTARCIYYRYYLVESNSSRSAVLRYVVSSCYRQNSRCSVRANPRVSSSMHTYHVFFRVVTSLRKPLTSKQIACCIKKALVRFTGEREIREECQELVLSDGQVLEIMKRLLTELNRGLGKATHDTADVKCFTTFVQDLPNGTVLYVSWQLFDHIAECLANFMVEHDLSSERLPLGFTFSFPLSQRGLTKGYLVQWTKGFDCSDCINEDVVQMLKDAIARRNDVKIDVCAILNDTTGTLMSCAWKNFNCRIGIIVASGNRGICPPNPPCPALKLLAGYSLGTGSNACYVEKVENVELFEGDKSKPYMVINTEWGAFGDNGALEIVRTQYDREIDSHSINAGKQLHEKMISGMYMGELVRLVLVKFTKSNLLFGGKGSDMLFERGTFFTKFVSEIESDKRGTFTGCRQFDLMLSEDGSGRGAALVAAVACRDR</sequence>
<evidence type="ECO:0000313" key="15">
    <source>
        <dbReference type="EMBL" id="CAD7201281.1"/>
    </source>
</evidence>
<feature type="domain" description="Hexokinase C-terminal" evidence="14">
    <location>
        <begin position="356"/>
        <end position="485"/>
    </location>
</feature>
<evidence type="ECO:0000256" key="8">
    <source>
        <dbReference type="ARBA" id="ARBA00023152"/>
    </source>
</evidence>
<dbReference type="InterPro" id="IPR022673">
    <property type="entry name" value="Hexokinase_C"/>
</dbReference>
<gene>
    <name evidence="15" type="ORF">TDIB3V08_LOCUS7483</name>
</gene>
<dbReference type="PANTHER" id="PTHR19443:SF16">
    <property type="entry name" value="HEXOKINASE TYPE 1-RELATED"/>
    <property type="match status" value="1"/>
</dbReference>
<dbReference type="PROSITE" id="PS51748">
    <property type="entry name" value="HEXOKINASE_2"/>
    <property type="match status" value="1"/>
</dbReference>
<dbReference type="Pfam" id="PF00349">
    <property type="entry name" value="Hexokinase_1"/>
    <property type="match status" value="2"/>
</dbReference>
<dbReference type="GO" id="GO:0008865">
    <property type="term" value="F:fructokinase activity"/>
    <property type="evidence" value="ECO:0007669"/>
    <property type="project" value="TreeGrafter"/>
</dbReference>
<evidence type="ECO:0000259" key="14">
    <source>
        <dbReference type="Pfam" id="PF03727"/>
    </source>
</evidence>
<evidence type="ECO:0000256" key="5">
    <source>
        <dbReference type="ARBA" id="ARBA00022741"/>
    </source>
</evidence>
<comment type="catalytic activity">
    <reaction evidence="11">
        <text>D-glucose + ATP = D-glucose 6-phosphate + ADP + H(+)</text>
        <dbReference type="Rhea" id="RHEA:17825"/>
        <dbReference type="ChEBI" id="CHEBI:4167"/>
        <dbReference type="ChEBI" id="CHEBI:15378"/>
        <dbReference type="ChEBI" id="CHEBI:30616"/>
        <dbReference type="ChEBI" id="CHEBI:61548"/>
        <dbReference type="ChEBI" id="CHEBI:456216"/>
        <dbReference type="EC" id="2.7.1.1"/>
    </reaction>
    <physiologicalReaction direction="left-to-right" evidence="11">
        <dbReference type="Rhea" id="RHEA:17826"/>
    </physiologicalReaction>
</comment>
<comment type="catalytic activity">
    <reaction evidence="10">
        <text>D-fructose + ATP = D-fructose 6-phosphate + ADP + H(+)</text>
        <dbReference type="Rhea" id="RHEA:16125"/>
        <dbReference type="ChEBI" id="CHEBI:15378"/>
        <dbReference type="ChEBI" id="CHEBI:30616"/>
        <dbReference type="ChEBI" id="CHEBI:37721"/>
        <dbReference type="ChEBI" id="CHEBI:61527"/>
        <dbReference type="ChEBI" id="CHEBI:456216"/>
        <dbReference type="EC" id="2.7.1.1"/>
    </reaction>
    <physiologicalReaction direction="left-to-right" evidence="10">
        <dbReference type="Rhea" id="RHEA:16126"/>
    </physiologicalReaction>
</comment>
<comment type="similarity">
    <text evidence="3 12">Belongs to the hexokinase family.</text>
</comment>
<dbReference type="GO" id="GO:0005524">
    <property type="term" value="F:ATP binding"/>
    <property type="evidence" value="ECO:0007669"/>
    <property type="project" value="UniProtKB-UniRule"/>
</dbReference>
<dbReference type="GO" id="GO:0001678">
    <property type="term" value="P:intracellular glucose homeostasis"/>
    <property type="evidence" value="ECO:0007669"/>
    <property type="project" value="InterPro"/>
</dbReference>
<keyword evidence="7 12" id="KW-0067">ATP-binding</keyword>
<evidence type="ECO:0000256" key="1">
    <source>
        <dbReference type="ARBA" id="ARBA00004888"/>
    </source>
</evidence>
<feature type="domain" description="Hexokinase N-terminal" evidence="13">
    <location>
        <begin position="229"/>
        <end position="323"/>
    </location>
</feature>
<feature type="domain" description="Hexokinase N-terminal" evidence="13">
    <location>
        <begin position="169"/>
        <end position="222"/>
    </location>
</feature>
<evidence type="ECO:0000256" key="2">
    <source>
        <dbReference type="ARBA" id="ARBA00005028"/>
    </source>
</evidence>
<protein>
    <recommendedName>
        <fullName evidence="12">Phosphotransferase</fullName>
        <ecNumber evidence="12">2.7.1.-</ecNumber>
    </recommendedName>
</protein>
<dbReference type="GO" id="GO:0005829">
    <property type="term" value="C:cytosol"/>
    <property type="evidence" value="ECO:0007669"/>
    <property type="project" value="TreeGrafter"/>
</dbReference>
<dbReference type="SUPFAM" id="SSF53067">
    <property type="entry name" value="Actin-like ATPase domain"/>
    <property type="match status" value="2"/>
</dbReference>
<name>A0A7R8VMJ1_TIMDO</name>
<evidence type="ECO:0000256" key="3">
    <source>
        <dbReference type="ARBA" id="ARBA00009225"/>
    </source>
</evidence>
<dbReference type="UniPathway" id="UPA00109">
    <property type="reaction ID" value="UER00180"/>
</dbReference>
<dbReference type="InterPro" id="IPR001312">
    <property type="entry name" value="Hexokinase"/>
</dbReference>
<reference evidence="15" key="1">
    <citation type="submission" date="2020-11" db="EMBL/GenBank/DDBJ databases">
        <authorList>
            <person name="Tran Van P."/>
        </authorList>
    </citation>
    <scope>NUCLEOTIDE SEQUENCE</scope>
</reference>
<accession>A0A7R8VMJ1</accession>
<dbReference type="EMBL" id="OA568225">
    <property type="protein sequence ID" value="CAD7201281.1"/>
    <property type="molecule type" value="Genomic_DNA"/>
</dbReference>
<evidence type="ECO:0000256" key="12">
    <source>
        <dbReference type="RuleBase" id="RU362007"/>
    </source>
</evidence>
<keyword evidence="4 12" id="KW-0808">Transferase</keyword>
<dbReference type="GO" id="GO:0005536">
    <property type="term" value="F:D-glucose binding"/>
    <property type="evidence" value="ECO:0007669"/>
    <property type="project" value="InterPro"/>
</dbReference>
<comment type="pathway">
    <text evidence="1">Carbohydrate degradation; glycolysis; D-glyceraldehyde 3-phosphate and glycerone phosphate from D-glucose: step 1/4.</text>
</comment>
<comment type="pathway">
    <text evidence="2">Carbohydrate metabolism; hexose metabolism.</text>
</comment>